<comment type="caution">
    <text evidence="9">The sequence shown here is derived from an EMBL/GenBank/DDBJ whole genome shotgun (WGS) entry which is preliminary data.</text>
</comment>
<evidence type="ECO:0000313" key="11">
    <source>
        <dbReference type="Proteomes" id="UP000051497"/>
    </source>
</evidence>
<reference evidence="10" key="2">
    <citation type="journal article" date="2016" name="Genome Announc.">
        <title>Draft Genome Sequences of Two Novel Amoeba-Resistant Intranuclear Bacteria, 'Candidatus Berkiella cookevillensis' and 'Candidatus Berkiella aquae'.</title>
        <authorList>
            <person name="Mehari Y.T."/>
            <person name="Arivett B.A."/>
            <person name="Farone A.L."/>
            <person name="Gunderson J.H."/>
            <person name="Farone M.B."/>
        </authorList>
    </citation>
    <scope>NUCLEOTIDE SEQUENCE</scope>
    <source>
        <strain evidence="10">HT99</strain>
    </source>
</reference>
<dbReference type="PATRIC" id="fig|1590043.3.peg.2088"/>
<dbReference type="GO" id="GO:0005886">
    <property type="term" value="C:plasma membrane"/>
    <property type="evidence" value="ECO:0007669"/>
    <property type="project" value="UniProtKB-SubCell"/>
</dbReference>
<dbReference type="FunFam" id="1.20.1640.10:FF:000001">
    <property type="entry name" value="Efflux pump membrane transporter"/>
    <property type="match status" value="1"/>
</dbReference>
<dbReference type="SUPFAM" id="SSF82866">
    <property type="entry name" value="Multidrug efflux transporter AcrB transmembrane domain"/>
    <property type="match status" value="2"/>
</dbReference>
<keyword evidence="7 8" id="KW-0472">Membrane</keyword>
<dbReference type="EMBL" id="LKAJ01000008">
    <property type="protein sequence ID" value="KRG20829.1"/>
    <property type="molecule type" value="Genomic_DNA"/>
</dbReference>
<feature type="transmembrane region" description="Helical" evidence="8">
    <location>
        <begin position="12"/>
        <end position="30"/>
    </location>
</feature>
<dbReference type="Gene3D" id="3.30.70.1320">
    <property type="entry name" value="Multidrug efflux transporter AcrB pore domain like"/>
    <property type="match status" value="1"/>
</dbReference>
<comment type="subcellular location">
    <subcellularLocation>
        <location evidence="1">Cell inner membrane</location>
        <topology evidence="1">Multi-pass membrane protein</topology>
    </subcellularLocation>
</comment>
<feature type="transmembrane region" description="Helical" evidence="8">
    <location>
        <begin position="874"/>
        <end position="900"/>
    </location>
</feature>
<evidence type="ECO:0000256" key="4">
    <source>
        <dbReference type="ARBA" id="ARBA00022519"/>
    </source>
</evidence>
<organism evidence="9">
    <name type="scientific">Candidatus Berkiella aquae</name>
    <dbReference type="NCBI Taxonomy" id="295108"/>
    <lineage>
        <taxon>Bacteria</taxon>
        <taxon>Pseudomonadati</taxon>
        <taxon>Pseudomonadota</taxon>
        <taxon>Gammaproteobacteria</taxon>
        <taxon>Candidatus Berkiellales</taxon>
        <taxon>Candidatus Berkiellaceae</taxon>
        <taxon>Candidatus Berkiella</taxon>
    </lineage>
</organism>
<feature type="transmembrane region" description="Helical" evidence="8">
    <location>
        <begin position="462"/>
        <end position="480"/>
    </location>
</feature>
<keyword evidence="4" id="KW-0997">Cell inner membrane</keyword>
<evidence type="ECO:0000313" key="10">
    <source>
        <dbReference type="EMBL" id="MCS5711306.1"/>
    </source>
</evidence>
<dbReference type="RefSeq" id="WP_075066673.1">
    <property type="nucleotide sequence ID" value="NZ_LKAJ02000001.1"/>
</dbReference>
<dbReference type="InterPro" id="IPR027463">
    <property type="entry name" value="AcrB_DN_DC_subdom"/>
</dbReference>
<dbReference type="Pfam" id="PF00873">
    <property type="entry name" value="ACR_tran"/>
    <property type="match status" value="1"/>
</dbReference>
<feature type="transmembrane region" description="Helical" evidence="8">
    <location>
        <begin position="847"/>
        <end position="867"/>
    </location>
</feature>
<dbReference type="PRINTS" id="PR00702">
    <property type="entry name" value="ACRIFLAVINRP"/>
</dbReference>
<keyword evidence="2" id="KW-0813">Transport</keyword>
<proteinExistence type="predicted"/>
<dbReference type="OrthoDB" id="9758297at2"/>
<dbReference type="Gene3D" id="3.30.2090.10">
    <property type="entry name" value="Multidrug efflux transporter AcrB TolC docking domain, DN and DC subdomains"/>
    <property type="match status" value="2"/>
</dbReference>
<keyword evidence="11" id="KW-1185">Reference proteome</keyword>
<feature type="transmembrane region" description="Helical" evidence="8">
    <location>
        <begin position="385"/>
        <end position="409"/>
    </location>
</feature>
<gene>
    <name evidence="9" type="primary">bepE_2</name>
    <name evidence="10" type="ORF">HT99x_007655</name>
    <name evidence="9" type="ORF">HT99x_02046</name>
</gene>
<sequence>MQITDIFIKRPVLATVVSLMILVLGLRSIGSLPIRQFPFTENAVITVTTVYTGADPALVAGFISTPLETSIAQAEGIDYLTSTSTLGVSTIQANLKLNYDPSKAMTDINTKVNAVINQLPQEAQQPTITVAVGQTIDDMYIGFYSDVLPANKITDYLIRVVQPKLQTLDGVQLAELLGQRQFALRAWLDPIKMSALGVTAADVALTLSRNDFISAAGRTDGQMVTVNLIAETGLHSVDEFKNLVIKAQNGAIVRLQDVANVTLGAQNYDSSVSFDGKEAVYIGIKVAPAANLLDVTTRVREAFPNIQAQFPEGLKGNIVYDSSKFVNSSINEVIHSLAEAIIIVTVVIFLFLGSLRSVLIPVIAIPLSLIGTFFMMLALGFSINLLTLLALVLAIGLVVDDAIIVVENVQRHIEEGKSKLAAAIQGARELANPVIAISVVLIAVYVPIGFMGGLTGALFTEFAFTLAGSVGISAIVALTLSPMMCSKFLKLPDKNHGDFTHFIDKQFEKLQKRYENLLHGSLNYLPVVVVFAVVILSSNYFLFITAKSELAPQEDQGILISMLTAAPNANIDQTKLFSRLVYEDFAKYPETDHIFQLDGVNGLNSSIAGMVLKPWDERKRTADQLQHLVQTELSTIAGLRCAVFQPAPLPGSSGMPVEFVIGTTEDYSLLNEVKEMVMDKALKSGMFAYLDPDLKIDKAQTTIELNRDKAAELGLTMQDIGNVLASSLSENYINFFSLSGRSYQVIPQMKRVDRLNEAQLLDYYITASNGASVPLSTIANIKTTVVPESINHFQQINSTTISGVPMPGVTVGDALAMLERIAKEVLPSGYNVDYAGQSRQYKQESSALIVTFFFALIIIFLTLAALFESFRDPLIVLVSVPMSICGAMIFISLGVGGASLNIYTEVGLVTLIGLISKHGILIVQFANDLQMEGKKMREAIELAAAIRLRPILMTTAAMVLGVIPLIIATGAGAVSRFSIGLVIATGISIGTLFTLFVVPAMYLLIAEDLSDKAAELAAEGVATP</sequence>
<dbReference type="STRING" id="295108.HT99x_02046"/>
<dbReference type="EMBL" id="LKAJ02000001">
    <property type="protein sequence ID" value="MCS5711306.1"/>
    <property type="molecule type" value="Genomic_DNA"/>
</dbReference>
<feature type="transmembrane region" description="Helical" evidence="8">
    <location>
        <begin position="522"/>
        <end position="543"/>
    </location>
</feature>
<feature type="transmembrane region" description="Helical" evidence="8">
    <location>
        <begin position="979"/>
        <end position="1005"/>
    </location>
</feature>
<dbReference type="PANTHER" id="PTHR32063">
    <property type="match status" value="1"/>
</dbReference>
<evidence type="ECO:0000313" key="9">
    <source>
        <dbReference type="EMBL" id="KRG20829.1"/>
    </source>
</evidence>
<name>A0A0Q9YJI4_9GAMM</name>
<dbReference type="GO" id="GO:0042910">
    <property type="term" value="F:xenobiotic transmembrane transporter activity"/>
    <property type="evidence" value="ECO:0007669"/>
    <property type="project" value="TreeGrafter"/>
</dbReference>
<keyword evidence="6 8" id="KW-1133">Transmembrane helix</keyword>
<keyword evidence="5 8" id="KW-0812">Transmembrane</keyword>
<feature type="transmembrane region" description="Helical" evidence="8">
    <location>
        <begin position="906"/>
        <end position="927"/>
    </location>
</feature>
<evidence type="ECO:0000256" key="1">
    <source>
        <dbReference type="ARBA" id="ARBA00004429"/>
    </source>
</evidence>
<evidence type="ECO:0000256" key="8">
    <source>
        <dbReference type="SAM" id="Phobius"/>
    </source>
</evidence>
<dbReference type="Proteomes" id="UP000051497">
    <property type="component" value="Unassembled WGS sequence"/>
</dbReference>
<evidence type="ECO:0000256" key="6">
    <source>
        <dbReference type="ARBA" id="ARBA00022989"/>
    </source>
</evidence>
<dbReference type="Gene3D" id="1.20.1640.10">
    <property type="entry name" value="Multidrug efflux transporter AcrB transmembrane domain"/>
    <property type="match status" value="2"/>
</dbReference>
<feature type="transmembrane region" description="Helical" evidence="8">
    <location>
        <begin position="948"/>
        <end position="967"/>
    </location>
</feature>
<reference evidence="10" key="3">
    <citation type="submission" date="2021-06" db="EMBL/GenBank/DDBJ databases">
        <title>Genomic Description and Analysis of Intracellular Bacteria, Candidatus Berkiella cookevillensis and Candidatus Berkiella aquae.</title>
        <authorList>
            <person name="Kidane D.T."/>
            <person name="Mehari Y.T."/>
            <person name="Rice F.C."/>
            <person name="Arivett B.A."/>
            <person name="Farone A.L."/>
            <person name="Berk S.G."/>
            <person name="Farone M.B."/>
        </authorList>
    </citation>
    <scope>NUCLEOTIDE SEQUENCE</scope>
    <source>
        <strain evidence="10">HT99</strain>
    </source>
</reference>
<dbReference type="InterPro" id="IPR001036">
    <property type="entry name" value="Acrflvin-R"/>
</dbReference>
<evidence type="ECO:0000256" key="2">
    <source>
        <dbReference type="ARBA" id="ARBA00022448"/>
    </source>
</evidence>
<keyword evidence="3" id="KW-1003">Cell membrane</keyword>
<dbReference type="PANTHER" id="PTHR32063:SF14">
    <property type="entry name" value="BLL4319 PROTEIN"/>
    <property type="match status" value="1"/>
</dbReference>
<evidence type="ECO:0000256" key="5">
    <source>
        <dbReference type="ARBA" id="ARBA00022692"/>
    </source>
</evidence>
<dbReference type="Gene3D" id="3.30.70.1430">
    <property type="entry name" value="Multidrug efflux transporter AcrB pore domain"/>
    <property type="match status" value="2"/>
</dbReference>
<evidence type="ECO:0000256" key="7">
    <source>
        <dbReference type="ARBA" id="ARBA00023136"/>
    </source>
</evidence>
<feature type="transmembrane region" description="Helical" evidence="8">
    <location>
        <begin position="430"/>
        <end position="450"/>
    </location>
</feature>
<feature type="transmembrane region" description="Helical" evidence="8">
    <location>
        <begin position="359"/>
        <end position="379"/>
    </location>
</feature>
<dbReference type="SUPFAM" id="SSF82693">
    <property type="entry name" value="Multidrug efflux transporter AcrB pore domain, PN1, PN2, PC1 and PC2 subdomains"/>
    <property type="match status" value="4"/>
</dbReference>
<feature type="transmembrane region" description="Helical" evidence="8">
    <location>
        <begin position="333"/>
        <end position="352"/>
    </location>
</feature>
<evidence type="ECO:0000256" key="3">
    <source>
        <dbReference type="ARBA" id="ARBA00022475"/>
    </source>
</evidence>
<accession>A0A0Q9YJI4</accession>
<dbReference type="AlphaFoldDB" id="A0A0Q9YJI4"/>
<dbReference type="Gene3D" id="3.30.70.1440">
    <property type="entry name" value="Multidrug efflux transporter AcrB pore domain"/>
    <property type="match status" value="1"/>
</dbReference>
<protein>
    <submittedName>
        <fullName evidence="10">Efflux RND transporter permease subunit</fullName>
    </submittedName>
    <submittedName>
        <fullName evidence="9">Efflux pump membrane transporter BepE</fullName>
    </submittedName>
</protein>
<reference evidence="9" key="1">
    <citation type="submission" date="2015-09" db="EMBL/GenBank/DDBJ databases">
        <title>Draft Genome Sequences of Two Novel Amoeba-resistant Intranuclear Bacteria, Candidatus Berkiella cookevillensis and Candidatus Berkiella aquae.</title>
        <authorList>
            <person name="Mehari Y.T."/>
            <person name="Arivett B.A."/>
            <person name="Farone A.L."/>
            <person name="Gunderson J.H."/>
            <person name="Farone M.B."/>
        </authorList>
    </citation>
    <scope>NUCLEOTIDE SEQUENCE [LARGE SCALE GENOMIC DNA]</scope>
    <source>
        <strain evidence="9">HT99</strain>
    </source>
</reference>
<dbReference type="SUPFAM" id="SSF82714">
    <property type="entry name" value="Multidrug efflux transporter AcrB TolC docking domain, DN and DC subdomains"/>
    <property type="match status" value="2"/>
</dbReference>